<comment type="caution">
    <text evidence="1">The sequence shown here is derived from an EMBL/GenBank/DDBJ whole genome shotgun (WGS) entry which is preliminary data.</text>
</comment>
<keyword evidence="2" id="KW-1185">Reference proteome</keyword>
<gene>
    <name evidence="1" type="ORF">KC19_7G003400</name>
</gene>
<sequence>MDEFSANYCGLRRSYSSRRGSLSREGLTMKAAIRRHAKFCFEMHMDFQRIFPYILLSRHYGLSSF</sequence>
<dbReference type="EMBL" id="CM026428">
    <property type="protein sequence ID" value="KAG0565639.1"/>
    <property type="molecule type" value="Genomic_DNA"/>
</dbReference>
<reference evidence="1" key="1">
    <citation type="submission" date="2020-06" db="EMBL/GenBank/DDBJ databases">
        <title>WGS assembly of Ceratodon purpureus strain R40.</title>
        <authorList>
            <person name="Carey S.B."/>
            <person name="Jenkins J."/>
            <person name="Shu S."/>
            <person name="Lovell J.T."/>
            <person name="Sreedasyam A."/>
            <person name="Maumus F."/>
            <person name="Tiley G.P."/>
            <person name="Fernandez-Pozo N."/>
            <person name="Barry K."/>
            <person name="Chen C."/>
            <person name="Wang M."/>
            <person name="Lipzen A."/>
            <person name="Daum C."/>
            <person name="Saski C.A."/>
            <person name="Payton A.C."/>
            <person name="Mcbreen J.C."/>
            <person name="Conrad R.E."/>
            <person name="Kollar L.M."/>
            <person name="Olsson S."/>
            <person name="Huttunen S."/>
            <person name="Landis J.B."/>
            <person name="Wickett N.J."/>
            <person name="Johnson M.G."/>
            <person name="Rensing S.A."/>
            <person name="Grimwood J."/>
            <person name="Schmutz J."/>
            <person name="Mcdaniel S.F."/>
        </authorList>
    </citation>
    <scope>NUCLEOTIDE SEQUENCE</scope>
    <source>
        <strain evidence="1">R40</strain>
    </source>
</reference>
<dbReference type="AlphaFoldDB" id="A0A8T0H5R7"/>
<proteinExistence type="predicted"/>
<dbReference type="Proteomes" id="UP000822688">
    <property type="component" value="Chromosome 7"/>
</dbReference>
<accession>A0A8T0H5R7</accession>
<evidence type="ECO:0000313" key="2">
    <source>
        <dbReference type="Proteomes" id="UP000822688"/>
    </source>
</evidence>
<name>A0A8T0H5R7_CERPU</name>
<evidence type="ECO:0000313" key="1">
    <source>
        <dbReference type="EMBL" id="KAG0565639.1"/>
    </source>
</evidence>
<organism evidence="1 2">
    <name type="scientific">Ceratodon purpureus</name>
    <name type="common">Fire moss</name>
    <name type="synonym">Dicranum purpureum</name>
    <dbReference type="NCBI Taxonomy" id="3225"/>
    <lineage>
        <taxon>Eukaryota</taxon>
        <taxon>Viridiplantae</taxon>
        <taxon>Streptophyta</taxon>
        <taxon>Embryophyta</taxon>
        <taxon>Bryophyta</taxon>
        <taxon>Bryophytina</taxon>
        <taxon>Bryopsida</taxon>
        <taxon>Dicranidae</taxon>
        <taxon>Pseudoditrichales</taxon>
        <taxon>Ditrichaceae</taxon>
        <taxon>Ceratodon</taxon>
    </lineage>
</organism>
<protein>
    <submittedName>
        <fullName evidence="1">Uncharacterized protein</fullName>
    </submittedName>
</protein>